<evidence type="ECO:0000256" key="1">
    <source>
        <dbReference type="ARBA" id="ARBA00004496"/>
    </source>
</evidence>
<keyword evidence="2" id="KW-0963">Cytoplasm</keyword>
<evidence type="ECO:0000313" key="5">
    <source>
        <dbReference type="EMBL" id="CAG9136338.1"/>
    </source>
</evidence>
<name>A0A8S4GC47_PLUXY</name>
<dbReference type="AlphaFoldDB" id="A0A8S4GC47"/>
<evidence type="ECO:0000256" key="3">
    <source>
        <dbReference type="ARBA" id="ARBA00037342"/>
    </source>
</evidence>
<sequence length="432" mass="49568">MKLINILETIIFITLQFNSHLFPNIRMNVINEELLHSIISQTNMPLVLRGFVNNWSICQWDMKKWASVFGQRDIPFRTMKKDYISDEPCWERKCQVKTMKFEDYLNIVDSSEDWMYFDYKYLHQWFNADEELCKEISWKQFGYPDKGAADTTLWIGSDGAHTPTHQDTYGVNIVAQVYGKKRWLLFPPEAGGMKSTRVPYEESSIYSELNFYCPNSLEDFRGLSGGRVVELCAGDALVLPRGWWHYVQNLAPTSVAVNCWLPHEKDISTRVSEALIKILVAQICKDLPQSTRALLINPNEDDISDTPLAVLFLQLETVAKLYLDNRRKTRRAKRQRTCEPDPAPTTTEEYDLKALLENTANKMELAQPITSEGIIGLIQENLKRYANVERVLGDDEADGSTASLCLTKALIDAYSDENVVEQVKRNLLAKLS</sequence>
<feature type="domain" description="JmjC" evidence="4">
    <location>
        <begin position="117"/>
        <end position="276"/>
    </location>
</feature>
<comment type="subcellular location">
    <subcellularLocation>
        <location evidence="1">Cytoplasm</location>
    </subcellularLocation>
</comment>
<evidence type="ECO:0000313" key="6">
    <source>
        <dbReference type="Proteomes" id="UP000653454"/>
    </source>
</evidence>
<dbReference type="PANTHER" id="PTHR12461:SF43">
    <property type="entry name" value="HSPB1-ASSOCIATED PROTEIN 1"/>
    <property type="match status" value="1"/>
</dbReference>
<comment type="caution">
    <text evidence="5">The sequence shown here is derived from an EMBL/GenBank/DDBJ whole genome shotgun (WGS) entry which is preliminary data.</text>
</comment>
<evidence type="ECO:0000256" key="2">
    <source>
        <dbReference type="ARBA" id="ARBA00022490"/>
    </source>
</evidence>
<dbReference type="Pfam" id="PF13621">
    <property type="entry name" value="Cupin_8"/>
    <property type="match status" value="1"/>
</dbReference>
<organism evidence="5 6">
    <name type="scientific">Plutella xylostella</name>
    <name type="common">Diamondback moth</name>
    <name type="synonym">Plutella maculipennis</name>
    <dbReference type="NCBI Taxonomy" id="51655"/>
    <lineage>
        <taxon>Eukaryota</taxon>
        <taxon>Metazoa</taxon>
        <taxon>Ecdysozoa</taxon>
        <taxon>Arthropoda</taxon>
        <taxon>Hexapoda</taxon>
        <taxon>Insecta</taxon>
        <taxon>Pterygota</taxon>
        <taxon>Neoptera</taxon>
        <taxon>Endopterygota</taxon>
        <taxon>Lepidoptera</taxon>
        <taxon>Glossata</taxon>
        <taxon>Ditrysia</taxon>
        <taxon>Yponomeutoidea</taxon>
        <taxon>Plutellidae</taxon>
        <taxon>Plutella</taxon>
    </lineage>
</organism>
<accession>A0A8S4GC47</accession>
<comment type="function">
    <text evidence="3">May play a role in cellular stress response.</text>
</comment>
<dbReference type="SMART" id="SM00558">
    <property type="entry name" value="JmjC"/>
    <property type="match status" value="1"/>
</dbReference>
<dbReference type="EMBL" id="CAJHNJ030000135">
    <property type="protein sequence ID" value="CAG9136338.1"/>
    <property type="molecule type" value="Genomic_DNA"/>
</dbReference>
<dbReference type="GO" id="GO:0005737">
    <property type="term" value="C:cytoplasm"/>
    <property type="evidence" value="ECO:0007669"/>
    <property type="project" value="UniProtKB-SubCell"/>
</dbReference>
<evidence type="ECO:0000259" key="4">
    <source>
        <dbReference type="PROSITE" id="PS51184"/>
    </source>
</evidence>
<dbReference type="Proteomes" id="UP000653454">
    <property type="component" value="Unassembled WGS sequence"/>
</dbReference>
<dbReference type="PROSITE" id="PS51184">
    <property type="entry name" value="JMJC"/>
    <property type="match status" value="1"/>
</dbReference>
<dbReference type="PANTHER" id="PTHR12461">
    <property type="entry name" value="HYPOXIA-INDUCIBLE FACTOR 1 ALPHA INHIBITOR-RELATED"/>
    <property type="match status" value="1"/>
</dbReference>
<dbReference type="SUPFAM" id="SSF51197">
    <property type="entry name" value="Clavaminate synthase-like"/>
    <property type="match status" value="1"/>
</dbReference>
<dbReference type="Gene3D" id="2.60.120.650">
    <property type="entry name" value="Cupin"/>
    <property type="match status" value="1"/>
</dbReference>
<reference evidence="5" key="1">
    <citation type="submission" date="2020-11" db="EMBL/GenBank/DDBJ databases">
        <authorList>
            <person name="Whiteford S."/>
        </authorList>
    </citation>
    <scope>NUCLEOTIDE SEQUENCE</scope>
</reference>
<dbReference type="InterPro" id="IPR041667">
    <property type="entry name" value="Cupin_8"/>
</dbReference>
<dbReference type="InterPro" id="IPR003347">
    <property type="entry name" value="JmjC_dom"/>
</dbReference>
<protein>
    <submittedName>
        <fullName evidence="5">(diamondback moth) hypothetical protein</fullName>
    </submittedName>
</protein>
<keyword evidence="6" id="KW-1185">Reference proteome</keyword>
<proteinExistence type="predicted"/>
<gene>
    <name evidence="5" type="ORF">PLXY2_LOCUS14562</name>
</gene>